<dbReference type="GeneID" id="28869543"/>
<evidence type="ECO:0000313" key="2">
    <source>
        <dbReference type="Proteomes" id="UP000092177"/>
    </source>
</evidence>
<dbReference type="KEGG" id="chig:CH63R_10462"/>
<dbReference type="AlphaFoldDB" id="A0A1B7Y2V4"/>
<dbReference type="EMBL" id="LTAN01000007">
    <property type="protein sequence ID" value="OBR06342.1"/>
    <property type="molecule type" value="Genomic_DNA"/>
</dbReference>
<dbReference type="VEuPathDB" id="FungiDB:CH63R_10462"/>
<organism evidence="1 2">
    <name type="scientific">Colletotrichum higginsianum (strain IMI 349063)</name>
    <name type="common">Crucifer anthracnose fungus</name>
    <dbReference type="NCBI Taxonomy" id="759273"/>
    <lineage>
        <taxon>Eukaryota</taxon>
        <taxon>Fungi</taxon>
        <taxon>Dikarya</taxon>
        <taxon>Ascomycota</taxon>
        <taxon>Pezizomycotina</taxon>
        <taxon>Sordariomycetes</taxon>
        <taxon>Hypocreomycetidae</taxon>
        <taxon>Glomerellales</taxon>
        <taxon>Glomerellaceae</taxon>
        <taxon>Colletotrichum</taxon>
        <taxon>Colletotrichum destructivum species complex</taxon>
    </lineage>
</organism>
<name>A0A1B7Y2V4_COLHI</name>
<comment type="caution">
    <text evidence="1">The sequence shown here is derived from an EMBL/GenBank/DDBJ whole genome shotgun (WGS) entry which is preliminary data.</text>
</comment>
<evidence type="ECO:0000313" key="1">
    <source>
        <dbReference type="EMBL" id="OBR06342.1"/>
    </source>
</evidence>
<gene>
    <name evidence="1" type="ORF">CH63R_10462</name>
</gene>
<sequence>MHQYSTRVSQNPAFVWDRPTVPEQWEDEPFINGQTKGNTTEGGLLEALLDIPDHSSRRNYELPIFERIFNQEALQKISDDDYEDPTALAVWIHDRNSTMNKSRSYNGAMPTKRFDKVLKQKVYLPTFFLPLLILARPPSNHTRGACLEFITATNPYDQEDALPAPEGGNLTVGRVWGTLAEEPSHLSRTSRSLCRIRTTHDLSFLSRSNTRSKDEGISDVLHECHTSMFMTGWNVNFWTAVCLNDTYYYDDDTFEHNEDMLRHYHNCGPPDELNPPFDPLSIGNLTADATSPNDPREYFLLILKHRTQKLKEEWANVLLFLEEGIHQYTIKAYQKFDSRDASLIIVPSHPGHPSRTENTNHSIQRIVDDLEGFLDRFNDLKKEVDDFKTQIGLHVAVDGGRAIGLQYWNVTITRKPRYFFSLSLSLRSLMGLILLVLPQHPSAASSLDFSGRRTPDHTKKHSVNITVPVQIKEKISRTNLPTLAEVDSIYATQPSRSAPLQSLSEVTQTALALLHYNL</sequence>
<reference evidence="2" key="1">
    <citation type="journal article" date="2017" name="BMC Genomics">
        <title>Gapless genome assembly of Colletotrichum higginsianum reveals chromosome structure and association of transposable elements with secondary metabolite gene clusters.</title>
        <authorList>
            <person name="Dallery J.-F."/>
            <person name="Lapalu N."/>
            <person name="Zampounis A."/>
            <person name="Pigne S."/>
            <person name="Luyten I."/>
            <person name="Amselem J."/>
            <person name="Wittenberg A.H.J."/>
            <person name="Zhou S."/>
            <person name="de Queiroz M.V."/>
            <person name="Robin G.P."/>
            <person name="Auger A."/>
            <person name="Hainaut M."/>
            <person name="Henrissat B."/>
            <person name="Kim K.-T."/>
            <person name="Lee Y.-H."/>
            <person name="Lespinet O."/>
            <person name="Schwartz D.C."/>
            <person name="Thon M.R."/>
            <person name="O'Connell R.J."/>
        </authorList>
    </citation>
    <scope>NUCLEOTIDE SEQUENCE [LARGE SCALE GENOMIC DNA]</scope>
    <source>
        <strain evidence="2">IMI 349063</strain>
    </source>
</reference>
<dbReference type="Proteomes" id="UP000092177">
    <property type="component" value="Unassembled WGS sequence"/>
</dbReference>
<dbReference type="OrthoDB" id="4851378at2759"/>
<protein>
    <submittedName>
        <fullName evidence="1">Uncharacterized protein</fullName>
    </submittedName>
</protein>
<proteinExistence type="predicted"/>
<accession>A0A1B7Y2V4</accession>
<keyword evidence="2" id="KW-1185">Reference proteome</keyword>
<dbReference type="RefSeq" id="XP_018154860.1">
    <property type="nucleotide sequence ID" value="XM_018305436.1"/>
</dbReference>